<keyword evidence="2" id="KW-1185">Reference proteome</keyword>
<accession>A0AAD7GWU4</accession>
<dbReference type="EMBL" id="JARKIE010000006">
    <property type="protein sequence ID" value="KAJ7706772.1"/>
    <property type="molecule type" value="Genomic_DNA"/>
</dbReference>
<reference evidence="1" key="1">
    <citation type="submission" date="2023-03" db="EMBL/GenBank/DDBJ databases">
        <title>Massive genome expansion in bonnet fungi (Mycena s.s.) driven by repeated elements and novel gene families across ecological guilds.</title>
        <authorList>
            <consortium name="Lawrence Berkeley National Laboratory"/>
            <person name="Harder C.B."/>
            <person name="Miyauchi S."/>
            <person name="Viragh M."/>
            <person name="Kuo A."/>
            <person name="Thoen E."/>
            <person name="Andreopoulos B."/>
            <person name="Lu D."/>
            <person name="Skrede I."/>
            <person name="Drula E."/>
            <person name="Henrissat B."/>
            <person name="Morin E."/>
            <person name="Kohler A."/>
            <person name="Barry K."/>
            <person name="LaButti K."/>
            <person name="Morin E."/>
            <person name="Salamov A."/>
            <person name="Lipzen A."/>
            <person name="Mereny Z."/>
            <person name="Hegedus B."/>
            <person name="Baldrian P."/>
            <person name="Stursova M."/>
            <person name="Weitz H."/>
            <person name="Taylor A."/>
            <person name="Grigoriev I.V."/>
            <person name="Nagy L.G."/>
            <person name="Martin F."/>
            <person name="Kauserud H."/>
        </authorList>
    </citation>
    <scope>NUCLEOTIDE SEQUENCE</scope>
    <source>
        <strain evidence="1">CBHHK067</strain>
    </source>
</reference>
<proteinExistence type="predicted"/>
<gene>
    <name evidence="1" type="ORF">B0H17DRAFT_1125605</name>
</gene>
<comment type="caution">
    <text evidence="1">The sequence shown here is derived from an EMBL/GenBank/DDBJ whole genome shotgun (WGS) entry which is preliminary data.</text>
</comment>
<dbReference type="AlphaFoldDB" id="A0AAD7GWU4"/>
<name>A0AAD7GWU4_MYCRO</name>
<organism evidence="1 2">
    <name type="scientific">Mycena rosella</name>
    <name type="common">Pink bonnet</name>
    <name type="synonym">Agaricus rosellus</name>
    <dbReference type="NCBI Taxonomy" id="1033263"/>
    <lineage>
        <taxon>Eukaryota</taxon>
        <taxon>Fungi</taxon>
        <taxon>Dikarya</taxon>
        <taxon>Basidiomycota</taxon>
        <taxon>Agaricomycotina</taxon>
        <taxon>Agaricomycetes</taxon>
        <taxon>Agaricomycetidae</taxon>
        <taxon>Agaricales</taxon>
        <taxon>Marasmiineae</taxon>
        <taxon>Mycenaceae</taxon>
        <taxon>Mycena</taxon>
    </lineage>
</organism>
<evidence type="ECO:0000313" key="2">
    <source>
        <dbReference type="Proteomes" id="UP001221757"/>
    </source>
</evidence>
<evidence type="ECO:0000313" key="1">
    <source>
        <dbReference type="EMBL" id="KAJ7706772.1"/>
    </source>
</evidence>
<dbReference type="Proteomes" id="UP001221757">
    <property type="component" value="Unassembled WGS sequence"/>
</dbReference>
<protein>
    <submittedName>
        <fullName evidence="1">Uncharacterized protein</fullName>
    </submittedName>
</protein>
<sequence>MRRPDEMGDTGSLSRSISNREMKWLAKNSHVCVAHEEDRISEGLGSGHDSHLLGNRHANEVALEHEPAQEDVQERHDRSCAGSAAAIILEMRRRTEPNLFCMPVSRDILEFAGECTRFPPVIFKSTSSSLPSMGICAKNDPALGAVTALSACDGLSLTELIFTADTEPSISALGAGVSSELSGVGQGYGKRNDAMGWEPLCGGAGYSDAEHLQRTCKQASVFPRLGASGGTAGSLPFHCGIRTLTQLKNRTADEVDQYNILLAEIRALSARISTGGPKIARIRLNIAKLPQERASELMAGPPRRKNQNYPSPMSKFVEFWGVSRQIPAQMSGLLPGPLPRSRIDTKPSHLLSPVLARRHGAHTFG</sequence>